<dbReference type="GO" id="GO:0004355">
    <property type="term" value="F:glutamate synthase (NADPH) activity"/>
    <property type="evidence" value="ECO:0007669"/>
    <property type="project" value="UniProtKB-EC"/>
</dbReference>
<dbReference type="SUPFAM" id="SSF52200">
    <property type="entry name" value="Toll/Interleukin receptor TIR domain"/>
    <property type="match status" value="1"/>
</dbReference>
<sequence length="502" mass="58662">MRGSVRGTLSNQRSYRDYQKGIFIVEPPKLFISYSWSNATHEQWVVELATNLRESGIDVILDKWDLKEGHDAYAFMEKMVSDKNIKKVAIISDQVYAGKADGRHGGVGTETQIISREVYDNQEQDKFVAVVSEKDNEGRPCLPTYYKSRIYIDLSEPDTYADNYEKLLRWVFNKPLYEKPEIGKTPEFLSGDNVVSLGTSASFKRALDAIRNAKTSAPGAIDEFFNVFSSNLERFRIEKTEEEYDELIVKNINEFMPYRNEAIQVFIAIAQYAPSEENIVKLHRFLESLIPYMNRPPEVTQYSEWDFDNFKFIVHELFLYAFSILVKHERFYQANYLLQNQYYVSGNSDYGRNVMISFTAFREHMRSLEHRNSRLELRRLSMRADLLEERSKSSGVEFRYLMQGDFILFMRAEIEDTDGYLSWWPETLLYLFRFHSAFEIFARGISIKYFNKLKCLLAIEQKEDLNELLGGYRNGQGRLPRWETNSVNPSGLLGFEQLATKP</sequence>
<dbReference type="Pfam" id="PF08357">
    <property type="entry name" value="SEFIR"/>
    <property type="match status" value="1"/>
</dbReference>
<evidence type="ECO:0000259" key="1">
    <source>
        <dbReference type="PROSITE" id="PS51534"/>
    </source>
</evidence>
<organism evidence="2">
    <name type="scientific">hydrothermal vent metagenome</name>
    <dbReference type="NCBI Taxonomy" id="652676"/>
    <lineage>
        <taxon>unclassified sequences</taxon>
        <taxon>metagenomes</taxon>
        <taxon>ecological metagenomes</taxon>
    </lineage>
</organism>
<dbReference type="InterPro" id="IPR035897">
    <property type="entry name" value="Toll_tir_struct_dom_sf"/>
</dbReference>
<proteinExistence type="predicted"/>
<dbReference type="PROSITE" id="PS51534">
    <property type="entry name" value="SEFIR"/>
    <property type="match status" value="1"/>
</dbReference>
<feature type="domain" description="SEFIR" evidence="1">
    <location>
        <begin position="27"/>
        <end position="163"/>
    </location>
</feature>
<gene>
    <name evidence="2" type="ORF">MNBD_BACTEROID06-1818</name>
</gene>
<dbReference type="EMBL" id="UOES01000009">
    <property type="protein sequence ID" value="VAW25733.1"/>
    <property type="molecule type" value="Genomic_DNA"/>
</dbReference>
<keyword evidence="2" id="KW-0560">Oxidoreductase</keyword>
<protein>
    <submittedName>
        <fullName evidence="2">Glutamate synthase [NADPH] large chain</fullName>
        <ecNumber evidence="2">1.4.1.13</ecNumber>
    </submittedName>
</protein>
<accession>A0A3B0UBS2</accession>
<dbReference type="Gene3D" id="3.40.50.10140">
    <property type="entry name" value="Toll/interleukin-1 receptor homology (TIR) domain"/>
    <property type="match status" value="1"/>
</dbReference>
<name>A0A3B0UBS2_9ZZZZ</name>
<dbReference type="InterPro" id="IPR013568">
    <property type="entry name" value="SEFIR_dom"/>
</dbReference>
<dbReference type="AlphaFoldDB" id="A0A3B0UBS2"/>
<evidence type="ECO:0000313" key="2">
    <source>
        <dbReference type="EMBL" id="VAW25733.1"/>
    </source>
</evidence>
<reference evidence="2" key="1">
    <citation type="submission" date="2018-06" db="EMBL/GenBank/DDBJ databases">
        <authorList>
            <person name="Zhirakovskaya E."/>
        </authorList>
    </citation>
    <scope>NUCLEOTIDE SEQUENCE</scope>
</reference>
<dbReference type="EC" id="1.4.1.13" evidence="2"/>